<evidence type="ECO:0000313" key="3">
    <source>
        <dbReference type="Proteomes" id="UP001319045"/>
    </source>
</evidence>
<evidence type="ECO:0000256" key="1">
    <source>
        <dbReference type="SAM" id="SignalP"/>
    </source>
</evidence>
<feature type="chain" id="PRO_5045940019" evidence="1">
    <location>
        <begin position="24"/>
        <end position="245"/>
    </location>
</feature>
<accession>A0ABM7NYF8</accession>
<dbReference type="RefSeq" id="WP_207153207.1">
    <property type="nucleotide sequence ID" value="NZ_AP024484.1"/>
</dbReference>
<proteinExistence type="predicted"/>
<gene>
    <name evidence="2" type="ORF">prwr041_14540</name>
</gene>
<keyword evidence="3" id="KW-1185">Reference proteome</keyword>
<evidence type="ECO:0000313" key="2">
    <source>
        <dbReference type="EMBL" id="BCS85561.1"/>
    </source>
</evidence>
<organism evidence="2 3">
    <name type="scientific">Prevotella herbatica</name>
    <dbReference type="NCBI Taxonomy" id="2801997"/>
    <lineage>
        <taxon>Bacteria</taxon>
        <taxon>Pseudomonadati</taxon>
        <taxon>Bacteroidota</taxon>
        <taxon>Bacteroidia</taxon>
        <taxon>Bacteroidales</taxon>
        <taxon>Prevotellaceae</taxon>
        <taxon>Prevotella</taxon>
    </lineage>
</organism>
<feature type="signal peptide" evidence="1">
    <location>
        <begin position="1"/>
        <end position="23"/>
    </location>
</feature>
<protein>
    <submittedName>
        <fullName evidence="2">Uncharacterized protein</fullName>
    </submittedName>
</protein>
<reference evidence="2 3" key="1">
    <citation type="journal article" date="2022" name="Int. J. Syst. Evol. Microbiol.">
        <title>Prevotella herbatica sp. nov., a plant polysaccharide-decomposing anaerobic bacterium isolated from a methanogenic reactor.</title>
        <authorList>
            <person name="Uek A."/>
            <person name="Tonouchi A."/>
            <person name="Kaku N."/>
            <person name="Ueki K."/>
        </authorList>
    </citation>
    <scope>NUCLEOTIDE SEQUENCE [LARGE SCALE GENOMIC DNA]</scope>
    <source>
        <strain evidence="2 3">WR041</strain>
    </source>
</reference>
<keyword evidence="1" id="KW-0732">Signal</keyword>
<dbReference type="EMBL" id="AP024484">
    <property type="protein sequence ID" value="BCS85561.1"/>
    <property type="molecule type" value="Genomic_DNA"/>
</dbReference>
<sequence>MKKTIIYLCAVCGLLSLAQPISANEINENADTTNIMLVKQYGSFIKDGRPVQYCADKGLLIIVSPGNDYTKPVIVLRNKTGKAFDFKPEGISVHALAMKGVKSKDTRYLTTAKYIKDGGKKENVERDSLPIYSYSKYISKVRNQQAWGNVLGGLADGAIDAMTYTPQSTTDRILLDQNNEQRYKENAKEDEAQIKKIVDGYWKENTIFNNTEHSGFIAFKGVKTDNIIYSISVNGEKYEFTFYFN</sequence>
<name>A0ABM7NYF8_9BACT</name>
<dbReference type="Proteomes" id="UP001319045">
    <property type="component" value="Chromosome"/>
</dbReference>